<dbReference type="NCBIfam" id="TIGR03568">
    <property type="entry name" value="NeuC_NnaA"/>
    <property type="match status" value="1"/>
</dbReference>
<dbReference type="Gene3D" id="3.40.50.2000">
    <property type="entry name" value="Glycogen Phosphorylase B"/>
    <property type="match status" value="2"/>
</dbReference>
<dbReference type="InterPro" id="IPR003331">
    <property type="entry name" value="UDP_GlcNAc_Epimerase_2_dom"/>
</dbReference>
<dbReference type="InterPro" id="IPR029767">
    <property type="entry name" value="WecB-like"/>
</dbReference>
<dbReference type="PANTHER" id="PTHR43174">
    <property type="entry name" value="UDP-N-ACETYLGLUCOSAMINE 2-EPIMERASE"/>
    <property type="match status" value="1"/>
</dbReference>
<dbReference type="SUPFAM" id="SSF53756">
    <property type="entry name" value="UDP-Glycosyltransferase/glycogen phosphorylase"/>
    <property type="match status" value="1"/>
</dbReference>
<dbReference type="Proteomes" id="UP000078428">
    <property type="component" value="Unassembled WGS sequence"/>
</dbReference>
<comment type="caution">
    <text evidence="2">The sequence shown here is derived from an EMBL/GenBank/DDBJ whole genome shotgun (WGS) entry which is preliminary data.</text>
</comment>
<name>A0A178MKW1_9PROT</name>
<keyword evidence="3" id="KW-1185">Reference proteome</keyword>
<dbReference type="InterPro" id="IPR020004">
    <property type="entry name" value="UDP-GlcNAc_Epase"/>
</dbReference>
<dbReference type="AlphaFoldDB" id="A0A178MKW1"/>
<gene>
    <name evidence="2" type="ORF">A6A04_03995</name>
</gene>
<dbReference type="Pfam" id="PF02350">
    <property type="entry name" value="Epimerase_2"/>
    <property type="match status" value="1"/>
</dbReference>
<feature type="domain" description="UDP-N-acetylglucosamine 2-epimerase" evidence="1">
    <location>
        <begin position="26"/>
        <end position="369"/>
    </location>
</feature>
<accession>A0A178MKW1</accession>
<protein>
    <recommendedName>
        <fullName evidence="1">UDP-N-acetylglucosamine 2-epimerase domain-containing protein</fullName>
    </recommendedName>
</protein>
<evidence type="ECO:0000313" key="3">
    <source>
        <dbReference type="Proteomes" id="UP000078428"/>
    </source>
</evidence>
<dbReference type="EMBL" id="LWQT01000066">
    <property type="protein sequence ID" value="OAN49330.1"/>
    <property type="molecule type" value="Genomic_DNA"/>
</dbReference>
<organism evidence="2 3">
    <name type="scientific">Paramagnetospirillum marisnigri</name>
    <dbReference type="NCBI Taxonomy" id="1285242"/>
    <lineage>
        <taxon>Bacteria</taxon>
        <taxon>Pseudomonadati</taxon>
        <taxon>Pseudomonadota</taxon>
        <taxon>Alphaproteobacteria</taxon>
        <taxon>Rhodospirillales</taxon>
        <taxon>Magnetospirillaceae</taxon>
        <taxon>Paramagnetospirillum</taxon>
    </lineage>
</organism>
<sequence length="389" mass="41657">MRTVCVATGSRAEYGQLADLMRVIGADAELDLQVLVTGSHLSERFGMTVDAILADGFAIDARVPMPLEGDDPTDIARSMAAGLIGMTEALERLRPDLLVVLGDRYEMLAAGQAALLTRTPMAHIHGGEASEGAMDESIRHALSKMSHLHFTAAEPYRRRVIQMGEPPHRVFTVGAMALDALEALPRLTRAEVTQRLGIPVTTPYFLVTYHPATLDQGDPAEAIAALAAALDRHPDHKVIITGVNADPGHDAVSSAIEAWRSRQPDRVRTFASLGQVLYFSAMRHCIAVVGNSSSGIVEAPAVGVPTVNLGIRQQGRIRSPSVIDCAETESAVGKALALALDVNFRSEASRAPYPFGRPGAARRIVEVLKATEVEGLLTKKFHDLPGMNS</sequence>
<dbReference type="PANTHER" id="PTHR43174:SF3">
    <property type="entry name" value="UDP-N-ACETYLGLUCOSAMINE 2-EPIMERASE"/>
    <property type="match status" value="1"/>
</dbReference>
<dbReference type="GO" id="GO:0006047">
    <property type="term" value="P:UDP-N-acetylglucosamine metabolic process"/>
    <property type="evidence" value="ECO:0007669"/>
    <property type="project" value="InterPro"/>
</dbReference>
<dbReference type="CDD" id="cd03786">
    <property type="entry name" value="GTB_UDP-GlcNAc_2-Epimerase"/>
    <property type="match status" value="1"/>
</dbReference>
<evidence type="ECO:0000259" key="1">
    <source>
        <dbReference type="Pfam" id="PF02350"/>
    </source>
</evidence>
<dbReference type="STRING" id="1285242.A6A04_03995"/>
<reference evidence="2 3" key="1">
    <citation type="submission" date="2016-04" db="EMBL/GenBank/DDBJ databases">
        <title>Draft genome sequence of freshwater magnetotactic bacteria Magnetospirillum marisnigri SP-1 and Magnetospirillum moscoviense BB-1.</title>
        <authorList>
            <person name="Koziaeva V."/>
            <person name="Dziuba M.V."/>
            <person name="Ivanov T.M."/>
            <person name="Kuznetsov B."/>
            <person name="Grouzdev D.S."/>
        </authorList>
    </citation>
    <scope>NUCLEOTIDE SEQUENCE [LARGE SCALE GENOMIC DNA]</scope>
    <source>
        <strain evidence="2 3">SP-1</strain>
    </source>
</reference>
<dbReference type="GO" id="GO:0004553">
    <property type="term" value="F:hydrolase activity, hydrolyzing O-glycosyl compounds"/>
    <property type="evidence" value="ECO:0007669"/>
    <property type="project" value="InterPro"/>
</dbReference>
<dbReference type="OrthoDB" id="9803238at2"/>
<proteinExistence type="predicted"/>
<evidence type="ECO:0000313" key="2">
    <source>
        <dbReference type="EMBL" id="OAN49330.1"/>
    </source>
</evidence>